<dbReference type="SUPFAM" id="SSF52096">
    <property type="entry name" value="ClpP/crotonase"/>
    <property type="match status" value="1"/>
</dbReference>
<dbReference type="CDD" id="cd07563">
    <property type="entry name" value="Peptidase_S41_IRBP"/>
    <property type="match status" value="1"/>
</dbReference>
<dbReference type="Pfam" id="PF14684">
    <property type="entry name" value="Tricorn_C1"/>
    <property type="match status" value="1"/>
</dbReference>
<dbReference type="Gene3D" id="3.90.226.10">
    <property type="entry name" value="2-enoyl-CoA Hydratase, Chain A, domain 1"/>
    <property type="match status" value="1"/>
</dbReference>
<comment type="caution">
    <text evidence="3">The sequence shown here is derived from an EMBL/GenBank/DDBJ whole genome shotgun (WGS) entry which is preliminary data.</text>
</comment>
<protein>
    <recommendedName>
        <fullName evidence="2">Tail specific protease domain-containing protein</fullName>
    </recommendedName>
</protein>
<dbReference type="GO" id="GO:0006508">
    <property type="term" value="P:proteolysis"/>
    <property type="evidence" value="ECO:0007669"/>
    <property type="project" value="InterPro"/>
</dbReference>
<dbReference type="EMBL" id="BIFH01000013">
    <property type="protein sequence ID" value="GCD92569.1"/>
    <property type="molecule type" value="Genomic_DNA"/>
</dbReference>
<reference evidence="3 4" key="1">
    <citation type="submission" date="2018-12" db="EMBL/GenBank/DDBJ databases">
        <title>Draft genome sequence of Embleya hyalina NBRC 13850T.</title>
        <authorList>
            <person name="Komaki H."/>
            <person name="Hosoyama A."/>
            <person name="Kimura A."/>
            <person name="Ichikawa N."/>
            <person name="Tamura T."/>
        </authorList>
    </citation>
    <scope>NUCLEOTIDE SEQUENCE [LARGE SCALE GENOMIC DNA]</scope>
    <source>
        <strain evidence="3 4">NBRC 13850</strain>
    </source>
</reference>
<dbReference type="InterPro" id="IPR029045">
    <property type="entry name" value="ClpP/crotonase-like_dom_sf"/>
</dbReference>
<evidence type="ECO:0000313" key="4">
    <source>
        <dbReference type="Proteomes" id="UP000286931"/>
    </source>
</evidence>
<dbReference type="AlphaFoldDB" id="A0A401YD81"/>
<accession>A0A401YD81</accession>
<evidence type="ECO:0000259" key="2">
    <source>
        <dbReference type="SMART" id="SM00245"/>
    </source>
</evidence>
<dbReference type="OrthoDB" id="9758793at2"/>
<sequence>MTTRHVGRVRRGRYRLALVGTVFLALLGSAGVAVGAEPAPASERAPDGVWRSDGYGTVLTIDGGVLRPYETTDIGCVPGTPAYREQAPGPDGSARFRARDAPDSYFPITVRRLPGRPDRASLTVEGTLGRRELRRVRTLPAGCLRPAPADPRAVFDVFWQTFRENYAFFAERGVDWAAAREKYRPMVRPDTTDDRLFEILTTMAEPLRDGHTSLRAPALDRFWRVARPGTPELDQAYEDRIRAFVERRDLGGTPLRTYAAGAIGYAELPGRIGYLRINRFVGYTGDQAPFAVEAAELDRALDAIVTAGNASGPDAWHGLIIDVRVNLGGLDDLGRRVAARLTDRAHPAYVKSARDDPHDPTRFTRPQPFRIEPAAGAPRYTGPVAVLTGPATVSAGETFLLALRERPGPTTFVGDNTQGIFSDMFGRTLPNGWTFTLSNERYVSPTGRSFEGVGLPVDFRTPVFTDAEFAADRDSAFDRAVRLLGGRNP</sequence>
<evidence type="ECO:0000313" key="3">
    <source>
        <dbReference type="EMBL" id="GCD92569.1"/>
    </source>
</evidence>
<dbReference type="InterPro" id="IPR005151">
    <property type="entry name" value="Tail-specific_protease"/>
</dbReference>
<dbReference type="InterPro" id="IPR028204">
    <property type="entry name" value="Tricorn_C1"/>
</dbReference>
<gene>
    <name evidence="3" type="ORF">EHYA_00207</name>
</gene>
<feature type="compositionally biased region" description="Basic and acidic residues" evidence="1">
    <location>
        <begin position="351"/>
        <end position="362"/>
    </location>
</feature>
<feature type="domain" description="Tail specific protease" evidence="2">
    <location>
        <begin position="245"/>
        <end position="462"/>
    </location>
</feature>
<dbReference type="GO" id="GO:0008236">
    <property type="term" value="F:serine-type peptidase activity"/>
    <property type="evidence" value="ECO:0007669"/>
    <property type="project" value="InterPro"/>
</dbReference>
<dbReference type="Proteomes" id="UP000286931">
    <property type="component" value="Unassembled WGS sequence"/>
</dbReference>
<feature type="region of interest" description="Disordered" evidence="1">
    <location>
        <begin position="351"/>
        <end position="375"/>
    </location>
</feature>
<proteinExistence type="predicted"/>
<dbReference type="Gene3D" id="3.30.750.44">
    <property type="match status" value="1"/>
</dbReference>
<organism evidence="3 4">
    <name type="scientific">Embleya hyalina</name>
    <dbReference type="NCBI Taxonomy" id="516124"/>
    <lineage>
        <taxon>Bacteria</taxon>
        <taxon>Bacillati</taxon>
        <taxon>Actinomycetota</taxon>
        <taxon>Actinomycetes</taxon>
        <taxon>Kitasatosporales</taxon>
        <taxon>Streptomycetaceae</taxon>
        <taxon>Embleya</taxon>
    </lineage>
</organism>
<dbReference type="PANTHER" id="PTHR11261">
    <property type="entry name" value="INTERPHOTORECEPTOR RETINOID-BINDING PROTEIN"/>
    <property type="match status" value="1"/>
</dbReference>
<name>A0A401YD81_9ACTN</name>
<dbReference type="PANTHER" id="PTHR11261:SF3">
    <property type="entry name" value="RETINOL-BINDING PROTEIN 3"/>
    <property type="match status" value="1"/>
</dbReference>
<evidence type="ECO:0000256" key="1">
    <source>
        <dbReference type="SAM" id="MobiDB-lite"/>
    </source>
</evidence>
<dbReference type="RefSeq" id="WP_126634924.1">
    <property type="nucleotide sequence ID" value="NZ_BIFH01000013.1"/>
</dbReference>
<keyword evidence="4" id="KW-1185">Reference proteome</keyword>
<dbReference type="Pfam" id="PF03572">
    <property type="entry name" value="Peptidase_S41"/>
    <property type="match status" value="1"/>
</dbReference>
<dbReference type="SMART" id="SM00245">
    <property type="entry name" value="TSPc"/>
    <property type="match status" value="1"/>
</dbReference>